<proteinExistence type="predicted"/>
<protein>
    <recommendedName>
        <fullName evidence="6">Dehydrogenase</fullName>
    </recommendedName>
</protein>
<evidence type="ECO:0000313" key="3">
    <source>
        <dbReference type="EMBL" id="RNM41358.1"/>
    </source>
</evidence>
<dbReference type="RefSeq" id="WP_114547188.1">
    <property type="nucleotide sequence ID" value="NZ_PPTT01000025.1"/>
</dbReference>
<organism evidence="3 5">
    <name type="scientific">Eggerthella sinensis</name>
    <dbReference type="NCBI Taxonomy" id="242230"/>
    <lineage>
        <taxon>Bacteria</taxon>
        <taxon>Bacillati</taxon>
        <taxon>Actinomycetota</taxon>
        <taxon>Coriobacteriia</taxon>
        <taxon>Eggerthellales</taxon>
        <taxon>Eggerthellaceae</taxon>
        <taxon>Eggerthella</taxon>
    </lineage>
</organism>
<dbReference type="EMBL" id="PPTT01000025">
    <property type="protein sequence ID" value="RDB67532.1"/>
    <property type="molecule type" value="Genomic_DNA"/>
</dbReference>
<reference evidence="5" key="2">
    <citation type="submission" date="2018-05" db="EMBL/GenBank/DDBJ databases">
        <title>Genome Sequencing of selected type strains of the family Eggerthellaceae.</title>
        <authorList>
            <person name="Danylec N."/>
            <person name="Stoll D.A."/>
            <person name="Doetsch A."/>
            <person name="Huch M."/>
        </authorList>
    </citation>
    <scope>NUCLEOTIDE SEQUENCE [LARGE SCALE GENOMIC DNA]</scope>
    <source>
        <strain evidence="5">DSM 16107</strain>
    </source>
</reference>
<dbReference type="PANTHER" id="PTHR34227">
    <property type="entry name" value="CHAPERONE PROTEIN YCDY"/>
    <property type="match status" value="1"/>
</dbReference>
<keyword evidence="1" id="KW-0143">Chaperone</keyword>
<dbReference type="Proteomes" id="UP000270112">
    <property type="component" value="Unassembled WGS sequence"/>
</dbReference>
<gene>
    <name evidence="2" type="ORF">C1876_13190</name>
    <name evidence="3" type="ORF">DMP09_10040</name>
</gene>
<name>A0A3N0IWJ2_9ACTN</name>
<reference evidence="2 4" key="1">
    <citation type="journal article" date="2018" name="Elife">
        <title>Discovery and characterization of a prevalent human gut bacterial enzyme sufficient for the inactivation of a family of plant toxins.</title>
        <authorList>
            <person name="Koppel N."/>
            <person name="Bisanz J.E."/>
            <person name="Pandelia M.E."/>
            <person name="Turnbaugh P.J."/>
            <person name="Balskus E.P."/>
        </authorList>
    </citation>
    <scope>NUCLEOTIDE SEQUENCE [LARGE SCALE GENOMIC DNA]</scope>
    <source>
        <strain evidence="2 4">DSM 16107</strain>
    </source>
</reference>
<evidence type="ECO:0000256" key="1">
    <source>
        <dbReference type="ARBA" id="ARBA00023186"/>
    </source>
</evidence>
<dbReference type="InterPro" id="IPR036411">
    <property type="entry name" value="TorD-like_sf"/>
</dbReference>
<dbReference type="InterPro" id="IPR020945">
    <property type="entry name" value="DMSO/NO3_reduct_chaperone"/>
</dbReference>
<keyword evidence="4" id="KW-1185">Reference proteome</keyword>
<dbReference type="SUPFAM" id="SSF89155">
    <property type="entry name" value="TorD-like"/>
    <property type="match status" value="1"/>
</dbReference>
<evidence type="ECO:0000313" key="5">
    <source>
        <dbReference type="Proteomes" id="UP000270112"/>
    </source>
</evidence>
<dbReference type="Proteomes" id="UP000253817">
    <property type="component" value="Unassembled WGS sequence"/>
</dbReference>
<dbReference type="Pfam" id="PF02613">
    <property type="entry name" value="Nitrate_red_del"/>
    <property type="match status" value="1"/>
</dbReference>
<dbReference type="PANTHER" id="PTHR34227:SF1">
    <property type="entry name" value="DIMETHYL SULFOXIDE REDUCTASE CHAPERONE-RELATED"/>
    <property type="match status" value="1"/>
</dbReference>
<dbReference type="Gene3D" id="1.10.3480.10">
    <property type="entry name" value="TorD-like"/>
    <property type="match status" value="1"/>
</dbReference>
<comment type="caution">
    <text evidence="3">The sequence shown here is derived from an EMBL/GenBank/DDBJ whole genome shotgun (WGS) entry which is preliminary data.</text>
</comment>
<evidence type="ECO:0000313" key="4">
    <source>
        <dbReference type="Proteomes" id="UP000253817"/>
    </source>
</evidence>
<dbReference type="EMBL" id="QICC01000039">
    <property type="protein sequence ID" value="RNM41358.1"/>
    <property type="molecule type" value="Genomic_DNA"/>
</dbReference>
<dbReference type="OrthoDB" id="3177899at2"/>
<evidence type="ECO:0000313" key="2">
    <source>
        <dbReference type="EMBL" id="RDB67532.1"/>
    </source>
</evidence>
<accession>A0A3N0IWJ2</accession>
<reference evidence="3" key="3">
    <citation type="journal article" date="2019" name="Microbiol. Resour. Announc.">
        <title>Draft Genome Sequences of Type Strains of Gordonibacter faecihominis, Paraeggerthella hongkongensis, Parvibacter caecicola,Slackia equolifaciens, Slackia faecicanis, and Slackia isoflavoniconvertens.</title>
        <authorList>
            <person name="Danylec N."/>
            <person name="Stoll D.A."/>
            <person name="Dotsch A."/>
            <person name="Huch M."/>
        </authorList>
    </citation>
    <scope>NUCLEOTIDE SEQUENCE</scope>
    <source>
        <strain evidence="3">DSM 16107</strain>
    </source>
</reference>
<evidence type="ECO:0008006" key="6">
    <source>
        <dbReference type="Google" id="ProtNLM"/>
    </source>
</evidence>
<sequence length="225" mass="24504">MDHRSEVVETLLQNRCLLLPLFRRVFAYEPDAAFVAVLAGDEATGALDLVATDENDLASLAGFLRALPTGDGTGAFVDAARTEYTKLFIGPQKALAPFWESVYLDPRELLFLASTADVKRRYEAEGFRVNAEGHEAEDSIALQLDFLACLAQRTLDAFRSGDAAEYARLLDVQLTFERDHMLDWLPAFAARALQAPSALLYPALCAGVASFTATDAALLEELVAA</sequence>
<dbReference type="InterPro" id="IPR050289">
    <property type="entry name" value="TorD/DmsD_chaperones"/>
</dbReference>
<dbReference type="AlphaFoldDB" id="A0A3N0IWJ2"/>